<dbReference type="Proteomes" id="UP000324222">
    <property type="component" value="Unassembled WGS sequence"/>
</dbReference>
<name>A0A5B7DTV8_PORTR</name>
<keyword evidence="3" id="KW-1185">Reference proteome</keyword>
<gene>
    <name evidence="2" type="ORF">E2C01_018190</name>
</gene>
<protein>
    <submittedName>
        <fullName evidence="2">Uncharacterized protein</fullName>
    </submittedName>
</protein>
<comment type="caution">
    <text evidence="2">The sequence shown here is derived from an EMBL/GenBank/DDBJ whole genome shotgun (WGS) entry which is preliminary data.</text>
</comment>
<evidence type="ECO:0000313" key="3">
    <source>
        <dbReference type="Proteomes" id="UP000324222"/>
    </source>
</evidence>
<proteinExistence type="predicted"/>
<evidence type="ECO:0000313" key="2">
    <source>
        <dbReference type="EMBL" id="MPC25091.1"/>
    </source>
</evidence>
<organism evidence="2 3">
    <name type="scientific">Portunus trituberculatus</name>
    <name type="common">Swimming crab</name>
    <name type="synonym">Neptunus trituberculatus</name>
    <dbReference type="NCBI Taxonomy" id="210409"/>
    <lineage>
        <taxon>Eukaryota</taxon>
        <taxon>Metazoa</taxon>
        <taxon>Ecdysozoa</taxon>
        <taxon>Arthropoda</taxon>
        <taxon>Crustacea</taxon>
        <taxon>Multicrustacea</taxon>
        <taxon>Malacostraca</taxon>
        <taxon>Eumalacostraca</taxon>
        <taxon>Eucarida</taxon>
        <taxon>Decapoda</taxon>
        <taxon>Pleocyemata</taxon>
        <taxon>Brachyura</taxon>
        <taxon>Eubrachyura</taxon>
        <taxon>Portunoidea</taxon>
        <taxon>Portunidae</taxon>
        <taxon>Portuninae</taxon>
        <taxon>Portunus</taxon>
    </lineage>
</organism>
<reference evidence="2 3" key="1">
    <citation type="submission" date="2019-05" db="EMBL/GenBank/DDBJ databases">
        <title>Another draft genome of Portunus trituberculatus and its Hox gene families provides insights of decapod evolution.</title>
        <authorList>
            <person name="Jeong J.-H."/>
            <person name="Song I."/>
            <person name="Kim S."/>
            <person name="Choi T."/>
            <person name="Kim D."/>
            <person name="Ryu S."/>
            <person name="Kim W."/>
        </authorList>
    </citation>
    <scope>NUCLEOTIDE SEQUENCE [LARGE SCALE GENOMIC DNA]</scope>
    <source>
        <tissue evidence="2">Muscle</tissue>
    </source>
</reference>
<dbReference type="EMBL" id="VSRR010001415">
    <property type="protein sequence ID" value="MPC25091.1"/>
    <property type="molecule type" value="Genomic_DNA"/>
</dbReference>
<sequence>MPHTQYVPLPARATRNQNRVTPLRAPSTDRYHRSAVPTMVVHHMVILLHNSNSKVRPAQGGKAVEGATARRGHHQSNTTRPQDSQECEEETVPFIHNSIFYAPYFRALVLQNHN</sequence>
<evidence type="ECO:0000256" key="1">
    <source>
        <dbReference type="SAM" id="MobiDB-lite"/>
    </source>
</evidence>
<feature type="region of interest" description="Disordered" evidence="1">
    <location>
        <begin position="51"/>
        <end position="89"/>
    </location>
</feature>
<dbReference type="AlphaFoldDB" id="A0A5B7DTV8"/>
<feature type="compositionally biased region" description="Polar residues" evidence="1">
    <location>
        <begin position="75"/>
        <end position="84"/>
    </location>
</feature>
<accession>A0A5B7DTV8</accession>